<dbReference type="EMBL" id="NRSD01000001">
    <property type="protein sequence ID" value="MBK1643482.1"/>
    <property type="molecule type" value="Genomic_DNA"/>
</dbReference>
<evidence type="ECO:0000256" key="5">
    <source>
        <dbReference type="ARBA" id="ARBA00022827"/>
    </source>
</evidence>
<dbReference type="InterPro" id="IPR018168">
    <property type="entry name" value="Ubi_Hdrlase_CS"/>
</dbReference>
<dbReference type="Proteomes" id="UP001138802">
    <property type="component" value="Unassembled WGS sequence"/>
</dbReference>
<sequence length="428" mass="46064">MSNPDVSTPAAYAPCASGAIEVNARLTYDVIVVGGGMVGAALARACAGQGLRIAVVEAREPQREWPRGEIDLRVSALSRASQRILERLGAWGRVSQLGANPYRSMVVWDALGGGRIEFDAHSLGEPDLGHIVENRVIQLALWEALETAPDVTLYCPATIADLVRHDRESHLLLSDGRSLEARLVVAADGRDSLVRDLVGIETTGHDYEQRALVANVRPLEWHRETAWQRFLPTGPLALLPLADGRCSMVWSATEERASELLAMTDREFSHALSDASEGRLGSLVVEGSRAAVPLRAQHAKEYVRPGLALVGDAAHAIHPLAGQGVNLGFLDAAELAAAIALAGQRGREIGGLWALRRYERARRGDNAAMLAAMDLIKRVFGDVAPPVAKARSLGLSLTDKIEPLKQVFMERALGLHASLPPLARPLEP</sequence>
<name>A0A9X0WF21_9GAMM</name>
<evidence type="ECO:0000256" key="3">
    <source>
        <dbReference type="ARBA" id="ARBA00005349"/>
    </source>
</evidence>
<dbReference type="NCBIfam" id="TIGR01988">
    <property type="entry name" value="Ubi-OHases"/>
    <property type="match status" value="1"/>
</dbReference>
<dbReference type="PRINTS" id="PR00420">
    <property type="entry name" value="RNGMNOXGNASE"/>
</dbReference>
<accession>A0A9X0WF21</accession>
<gene>
    <name evidence="10" type="ORF">CKO25_02180</name>
</gene>
<evidence type="ECO:0000256" key="1">
    <source>
        <dbReference type="ARBA" id="ARBA00001974"/>
    </source>
</evidence>
<keyword evidence="4" id="KW-0285">Flavoprotein</keyword>
<keyword evidence="7" id="KW-0503">Monooxygenase</keyword>
<dbReference type="GO" id="GO:0004497">
    <property type="term" value="F:monooxygenase activity"/>
    <property type="evidence" value="ECO:0007669"/>
    <property type="project" value="UniProtKB-KW"/>
</dbReference>
<keyword evidence="5" id="KW-0274">FAD</keyword>
<comment type="caution">
    <text evidence="10">The sequence shown here is derived from an EMBL/GenBank/DDBJ whole genome shotgun (WGS) entry which is preliminary data.</text>
</comment>
<dbReference type="InterPro" id="IPR036188">
    <property type="entry name" value="FAD/NAD-bd_sf"/>
</dbReference>
<dbReference type="PANTHER" id="PTHR43876:SF7">
    <property type="entry name" value="UBIQUINONE BIOSYNTHESIS MONOOXYGENASE COQ6, MITOCHONDRIAL"/>
    <property type="match status" value="1"/>
</dbReference>
<keyword evidence="6" id="KW-0560">Oxidoreductase</keyword>
<organism evidence="10 11">
    <name type="scientific">Thiocapsa imhoffii</name>
    <dbReference type="NCBI Taxonomy" id="382777"/>
    <lineage>
        <taxon>Bacteria</taxon>
        <taxon>Pseudomonadati</taxon>
        <taxon>Pseudomonadota</taxon>
        <taxon>Gammaproteobacteria</taxon>
        <taxon>Chromatiales</taxon>
        <taxon>Chromatiaceae</taxon>
        <taxon>Thiocapsa</taxon>
    </lineage>
</organism>
<dbReference type="SUPFAM" id="SSF51905">
    <property type="entry name" value="FAD/NAD(P)-binding domain"/>
    <property type="match status" value="1"/>
</dbReference>
<comment type="pathway">
    <text evidence="2">Cofactor biosynthesis; ubiquinone biosynthesis.</text>
</comment>
<comment type="subunit">
    <text evidence="8">Component of the Ubi complex metabolon, which regroups five ubiquinone biosynthesis proteins (UbiE, UbiF, UbiG, UbiH and UbiI) and two accessory factors (UbiK and the lipid-binding protein UbiJ).</text>
</comment>
<dbReference type="GO" id="GO:0006744">
    <property type="term" value="P:ubiquinone biosynthetic process"/>
    <property type="evidence" value="ECO:0007669"/>
    <property type="project" value="InterPro"/>
</dbReference>
<dbReference type="InterPro" id="IPR002938">
    <property type="entry name" value="FAD-bd"/>
</dbReference>
<reference evidence="10 11" key="1">
    <citation type="journal article" date="2020" name="Microorganisms">
        <title>Osmotic Adaptation and Compatible Solute Biosynthesis of Phototrophic Bacteria as Revealed from Genome Analyses.</title>
        <authorList>
            <person name="Imhoff J.F."/>
            <person name="Rahn T."/>
            <person name="Kunzel S."/>
            <person name="Keller A."/>
            <person name="Neulinger S.C."/>
        </authorList>
    </citation>
    <scope>NUCLEOTIDE SEQUENCE [LARGE SCALE GENOMIC DNA]</scope>
    <source>
        <strain evidence="10 11">DSM 21303</strain>
    </source>
</reference>
<dbReference type="RefSeq" id="WP_200386242.1">
    <property type="nucleotide sequence ID" value="NZ_NRSD01000001.1"/>
</dbReference>
<proteinExistence type="inferred from homology"/>
<evidence type="ECO:0000313" key="11">
    <source>
        <dbReference type="Proteomes" id="UP001138802"/>
    </source>
</evidence>
<dbReference type="GO" id="GO:0016705">
    <property type="term" value="F:oxidoreductase activity, acting on paired donors, with incorporation or reduction of molecular oxygen"/>
    <property type="evidence" value="ECO:0007669"/>
    <property type="project" value="InterPro"/>
</dbReference>
<dbReference type="Gene3D" id="3.50.50.60">
    <property type="entry name" value="FAD/NAD(P)-binding domain"/>
    <property type="match status" value="2"/>
</dbReference>
<evidence type="ECO:0000256" key="2">
    <source>
        <dbReference type="ARBA" id="ARBA00004749"/>
    </source>
</evidence>
<feature type="domain" description="FAD-binding" evidence="9">
    <location>
        <begin position="28"/>
        <end position="363"/>
    </location>
</feature>
<evidence type="ECO:0000256" key="6">
    <source>
        <dbReference type="ARBA" id="ARBA00023002"/>
    </source>
</evidence>
<dbReference type="GO" id="GO:0110142">
    <property type="term" value="C:ubiquinone biosynthesis complex"/>
    <property type="evidence" value="ECO:0007669"/>
    <property type="project" value="UniProtKB-ARBA"/>
</dbReference>
<dbReference type="FunFam" id="3.50.50.60:FF:000021">
    <property type="entry name" value="Ubiquinone biosynthesis monooxygenase COQ6"/>
    <property type="match status" value="1"/>
</dbReference>
<evidence type="ECO:0000256" key="7">
    <source>
        <dbReference type="ARBA" id="ARBA00023033"/>
    </source>
</evidence>
<dbReference type="PROSITE" id="PS01304">
    <property type="entry name" value="UBIH"/>
    <property type="match status" value="1"/>
</dbReference>
<dbReference type="PANTHER" id="PTHR43876">
    <property type="entry name" value="UBIQUINONE BIOSYNTHESIS MONOOXYGENASE COQ6, MITOCHONDRIAL"/>
    <property type="match status" value="1"/>
</dbReference>
<comment type="cofactor">
    <cofactor evidence="1">
        <name>FAD</name>
        <dbReference type="ChEBI" id="CHEBI:57692"/>
    </cofactor>
</comment>
<protein>
    <submittedName>
        <fullName evidence="10">2-octaprenyl-3-methyl-6-methoxy-1,4-benzoquinol hydroxylase</fullName>
    </submittedName>
</protein>
<evidence type="ECO:0000256" key="8">
    <source>
        <dbReference type="ARBA" id="ARBA00065734"/>
    </source>
</evidence>
<dbReference type="GO" id="GO:0071949">
    <property type="term" value="F:FAD binding"/>
    <property type="evidence" value="ECO:0007669"/>
    <property type="project" value="InterPro"/>
</dbReference>
<evidence type="ECO:0000256" key="4">
    <source>
        <dbReference type="ARBA" id="ARBA00022630"/>
    </source>
</evidence>
<comment type="similarity">
    <text evidence="3">Belongs to the UbiH/COQ6 family.</text>
</comment>
<evidence type="ECO:0000313" key="10">
    <source>
        <dbReference type="EMBL" id="MBK1643482.1"/>
    </source>
</evidence>
<dbReference type="InterPro" id="IPR051205">
    <property type="entry name" value="UbiH/COQ6_monooxygenase"/>
</dbReference>
<evidence type="ECO:0000259" key="9">
    <source>
        <dbReference type="Pfam" id="PF01494"/>
    </source>
</evidence>
<dbReference type="InterPro" id="IPR010971">
    <property type="entry name" value="UbiH/COQ6"/>
</dbReference>
<keyword evidence="11" id="KW-1185">Reference proteome</keyword>
<dbReference type="AlphaFoldDB" id="A0A9X0WF21"/>
<dbReference type="Pfam" id="PF01494">
    <property type="entry name" value="FAD_binding_3"/>
    <property type="match status" value="1"/>
</dbReference>